<gene>
    <name evidence="1" type="ORF">G3M58_70660</name>
</gene>
<accession>A0A6G3XLD0</accession>
<evidence type="ECO:0000313" key="1">
    <source>
        <dbReference type="EMBL" id="NEE18625.1"/>
    </source>
</evidence>
<organism evidence="1">
    <name type="scientific">Streptomyces sp. SID7499</name>
    <dbReference type="NCBI Taxonomy" id="2706086"/>
    <lineage>
        <taxon>Bacteria</taxon>
        <taxon>Bacillati</taxon>
        <taxon>Actinomycetota</taxon>
        <taxon>Actinomycetes</taxon>
        <taxon>Kitasatosporales</taxon>
        <taxon>Streptomycetaceae</taxon>
        <taxon>Streptomyces</taxon>
    </lineage>
</organism>
<sequence>MNPFLGREEELAELGGLLEESRLVTVAGVAGVGKTRCVIRVATLREKRYCDGVLLAELSAVRHPDLLEHALIDALGLTDHTSRPPRAVLVEHLSERR</sequence>
<comment type="caution">
    <text evidence="1">The sequence shown here is derived from an EMBL/GenBank/DDBJ whole genome shotgun (WGS) entry which is preliminary data.</text>
</comment>
<dbReference type="AlphaFoldDB" id="A0A6G3XLD0"/>
<dbReference type="InterPro" id="IPR027417">
    <property type="entry name" value="P-loop_NTPase"/>
</dbReference>
<name>A0A6G3XLD0_9ACTN</name>
<dbReference type="EMBL" id="JAAGMN010007445">
    <property type="protein sequence ID" value="NEE18625.1"/>
    <property type="molecule type" value="Genomic_DNA"/>
</dbReference>
<dbReference type="SUPFAM" id="SSF52540">
    <property type="entry name" value="P-loop containing nucleoside triphosphate hydrolases"/>
    <property type="match status" value="1"/>
</dbReference>
<proteinExistence type="predicted"/>
<protein>
    <submittedName>
        <fullName evidence="1">Regulator</fullName>
    </submittedName>
</protein>
<feature type="non-terminal residue" evidence="1">
    <location>
        <position position="97"/>
    </location>
</feature>
<dbReference type="PANTHER" id="PTHR47691:SF3">
    <property type="entry name" value="HTH-TYPE TRANSCRIPTIONAL REGULATOR RV0890C-RELATED"/>
    <property type="match status" value="1"/>
</dbReference>
<dbReference type="Gene3D" id="3.40.50.300">
    <property type="entry name" value="P-loop containing nucleotide triphosphate hydrolases"/>
    <property type="match status" value="1"/>
</dbReference>
<reference evidence="1" key="1">
    <citation type="submission" date="2020-01" db="EMBL/GenBank/DDBJ databases">
        <title>Insect and environment-associated Actinomycetes.</title>
        <authorList>
            <person name="Currrie C."/>
            <person name="Chevrette M."/>
            <person name="Carlson C."/>
            <person name="Stubbendieck R."/>
            <person name="Wendt-Pienkowski E."/>
        </authorList>
    </citation>
    <scope>NUCLEOTIDE SEQUENCE</scope>
    <source>
        <strain evidence="1">SID7499</strain>
    </source>
</reference>
<dbReference type="PANTHER" id="PTHR47691">
    <property type="entry name" value="REGULATOR-RELATED"/>
    <property type="match status" value="1"/>
</dbReference>